<protein>
    <submittedName>
        <fullName evidence="1">Uncharacterized protein</fullName>
    </submittedName>
</protein>
<proteinExistence type="predicted"/>
<comment type="caution">
    <text evidence="1">The sequence shown here is derived from an EMBL/GenBank/DDBJ whole genome shotgun (WGS) entry which is preliminary data.</text>
</comment>
<name>A0AAQ1ZLE4_9BACT</name>
<evidence type="ECO:0000313" key="1">
    <source>
        <dbReference type="EMBL" id="SUB96647.1"/>
    </source>
</evidence>
<reference evidence="1 2" key="1">
    <citation type="submission" date="2018-06" db="EMBL/GenBank/DDBJ databases">
        <authorList>
            <consortium name="Pathogen Informatics"/>
            <person name="Doyle S."/>
        </authorList>
    </citation>
    <scope>NUCLEOTIDE SEQUENCE [LARGE SCALE GENOMIC DNA]</scope>
    <source>
        <strain evidence="1 2">NCTC13063</strain>
    </source>
</reference>
<organism evidence="1 2">
    <name type="scientific">Segatella buccae</name>
    <dbReference type="NCBI Taxonomy" id="28126"/>
    <lineage>
        <taxon>Bacteria</taxon>
        <taxon>Pseudomonadati</taxon>
        <taxon>Bacteroidota</taxon>
        <taxon>Bacteroidia</taxon>
        <taxon>Bacteroidales</taxon>
        <taxon>Prevotellaceae</taxon>
        <taxon>Segatella</taxon>
    </lineage>
</organism>
<gene>
    <name evidence="1" type="ORF">NCTC13063_02415</name>
</gene>
<accession>A0AAQ1ZLE4</accession>
<sequence length="193" mass="22678">MKVTDIYQTLEDRQNYGEVEKHGPYFCSARYANGIPKKGVKEPWLGEGYYFWDTRIGDAHWWGNTVYRQKGYIICHTTYDQHSPLLYDLVGDVSQFDEFVRCAELIKAQRHADTVRFPVVLAYMKTKVPGFNYKAIRVWPHPDTFEKTTVRFPNNRLFLGKADKIQICFFDKTLLTNPYCFVYNKTFAANQTI</sequence>
<dbReference type="EMBL" id="UGTJ01000002">
    <property type="protein sequence ID" value="SUB96647.1"/>
    <property type="molecule type" value="Genomic_DNA"/>
</dbReference>
<dbReference type="Proteomes" id="UP000255283">
    <property type="component" value="Unassembled WGS sequence"/>
</dbReference>
<dbReference type="AlphaFoldDB" id="A0AAQ1ZLE4"/>
<evidence type="ECO:0000313" key="2">
    <source>
        <dbReference type="Proteomes" id="UP000255283"/>
    </source>
</evidence>
<dbReference type="RefSeq" id="WP_115154315.1">
    <property type="nucleotide sequence ID" value="NZ_DBFWLE010000019.1"/>
</dbReference>